<evidence type="ECO:0000256" key="5">
    <source>
        <dbReference type="ARBA" id="ARBA00022741"/>
    </source>
</evidence>
<dbReference type="Pfam" id="PF13671">
    <property type="entry name" value="AAA_33"/>
    <property type="match status" value="1"/>
</dbReference>
<dbReference type="Proteomes" id="UP001501084">
    <property type="component" value="Unassembled WGS sequence"/>
</dbReference>
<dbReference type="Gene3D" id="3.40.50.300">
    <property type="entry name" value="P-loop containing nucleotide triphosphate hydrolases"/>
    <property type="match status" value="1"/>
</dbReference>
<evidence type="ECO:0000313" key="11">
    <source>
        <dbReference type="Proteomes" id="UP001501084"/>
    </source>
</evidence>
<name>A0ABN3B5V8_9MICO</name>
<evidence type="ECO:0000313" key="10">
    <source>
        <dbReference type="EMBL" id="GAA2188626.1"/>
    </source>
</evidence>
<dbReference type="PANTHER" id="PTHR43442">
    <property type="entry name" value="GLUCONOKINASE-RELATED"/>
    <property type="match status" value="1"/>
</dbReference>
<evidence type="ECO:0000256" key="3">
    <source>
        <dbReference type="ARBA" id="ARBA00012054"/>
    </source>
</evidence>
<accession>A0ABN3B5V8</accession>
<comment type="similarity">
    <text evidence="2 9">Belongs to the gluconokinase GntK/GntV family.</text>
</comment>
<protein>
    <recommendedName>
        <fullName evidence="3 9">Gluconokinase</fullName>
        <ecNumber evidence="3 9">2.7.1.12</ecNumber>
    </recommendedName>
</protein>
<dbReference type="InterPro" id="IPR027417">
    <property type="entry name" value="P-loop_NTPase"/>
</dbReference>
<evidence type="ECO:0000256" key="2">
    <source>
        <dbReference type="ARBA" id="ARBA00008420"/>
    </source>
</evidence>
<evidence type="ECO:0000256" key="1">
    <source>
        <dbReference type="ARBA" id="ARBA00004761"/>
    </source>
</evidence>
<keyword evidence="11" id="KW-1185">Reference proteome</keyword>
<proteinExistence type="inferred from homology"/>
<evidence type="ECO:0000256" key="8">
    <source>
        <dbReference type="ARBA" id="ARBA00048090"/>
    </source>
</evidence>
<evidence type="ECO:0000256" key="9">
    <source>
        <dbReference type="RuleBase" id="RU363066"/>
    </source>
</evidence>
<dbReference type="RefSeq" id="WP_346058113.1">
    <property type="nucleotide sequence ID" value="NZ_BAAAOP010000006.1"/>
</dbReference>
<gene>
    <name evidence="10" type="ORF">GCM10009786_18450</name>
</gene>
<keyword evidence="4 9" id="KW-0808">Transferase</keyword>
<organism evidence="10 11">
    <name type="scientific">Leucobacter alluvii</name>
    <dbReference type="NCBI Taxonomy" id="340321"/>
    <lineage>
        <taxon>Bacteria</taxon>
        <taxon>Bacillati</taxon>
        <taxon>Actinomycetota</taxon>
        <taxon>Actinomycetes</taxon>
        <taxon>Micrococcales</taxon>
        <taxon>Microbacteriaceae</taxon>
        <taxon>Leucobacter</taxon>
    </lineage>
</organism>
<keyword evidence="5 9" id="KW-0547">Nucleotide-binding</keyword>
<evidence type="ECO:0000256" key="4">
    <source>
        <dbReference type="ARBA" id="ARBA00022679"/>
    </source>
</evidence>
<dbReference type="EC" id="2.7.1.12" evidence="3 9"/>
<evidence type="ECO:0000256" key="7">
    <source>
        <dbReference type="ARBA" id="ARBA00022840"/>
    </source>
</evidence>
<dbReference type="SUPFAM" id="SSF52540">
    <property type="entry name" value="P-loop containing nucleoside triphosphate hydrolases"/>
    <property type="match status" value="1"/>
</dbReference>
<comment type="caution">
    <text evidence="10">The sequence shown here is derived from an EMBL/GenBank/DDBJ whole genome shotgun (WGS) entry which is preliminary data.</text>
</comment>
<dbReference type="EMBL" id="BAAAOP010000006">
    <property type="protein sequence ID" value="GAA2188626.1"/>
    <property type="molecule type" value="Genomic_DNA"/>
</dbReference>
<dbReference type="NCBIfam" id="TIGR01313">
    <property type="entry name" value="therm_gnt_kin"/>
    <property type="match status" value="1"/>
</dbReference>
<evidence type="ECO:0000256" key="6">
    <source>
        <dbReference type="ARBA" id="ARBA00022777"/>
    </source>
</evidence>
<keyword evidence="6 9" id="KW-0418">Kinase</keyword>
<reference evidence="10 11" key="1">
    <citation type="journal article" date="2019" name="Int. J. Syst. Evol. Microbiol.">
        <title>The Global Catalogue of Microorganisms (GCM) 10K type strain sequencing project: providing services to taxonomists for standard genome sequencing and annotation.</title>
        <authorList>
            <consortium name="The Broad Institute Genomics Platform"/>
            <consortium name="The Broad Institute Genome Sequencing Center for Infectious Disease"/>
            <person name="Wu L."/>
            <person name="Ma J."/>
        </authorList>
    </citation>
    <scope>NUCLEOTIDE SEQUENCE [LARGE SCALE GENOMIC DNA]</scope>
    <source>
        <strain evidence="10 11">JCM 14919</strain>
    </source>
</reference>
<dbReference type="PANTHER" id="PTHR43442:SF3">
    <property type="entry name" value="GLUCONOKINASE-RELATED"/>
    <property type="match status" value="1"/>
</dbReference>
<dbReference type="InterPro" id="IPR006001">
    <property type="entry name" value="Therm_gnt_kin"/>
</dbReference>
<dbReference type="CDD" id="cd02021">
    <property type="entry name" value="GntK"/>
    <property type="match status" value="1"/>
</dbReference>
<comment type="catalytic activity">
    <reaction evidence="8 9">
        <text>D-gluconate + ATP = 6-phospho-D-gluconate + ADP + H(+)</text>
        <dbReference type="Rhea" id="RHEA:19433"/>
        <dbReference type="ChEBI" id="CHEBI:15378"/>
        <dbReference type="ChEBI" id="CHEBI:18391"/>
        <dbReference type="ChEBI" id="CHEBI:30616"/>
        <dbReference type="ChEBI" id="CHEBI:58759"/>
        <dbReference type="ChEBI" id="CHEBI:456216"/>
        <dbReference type="EC" id="2.7.1.12"/>
    </reaction>
</comment>
<comment type="pathway">
    <text evidence="1">Carbohydrate acid metabolism.</text>
</comment>
<sequence length="175" mass="18562">MAAGSQLAGRVLVVMGVSGAGKSTVAAALAAARGGLCIDADDLHSAKAVDQMRRGRPLTDADRWPWLDRVGASIARAAGEGHAVTVACSALRRTYRDRLRAATAVPLWFVQLDVPRDQLLARLEVRVGHFMPAGLLDSQLEILEPLAQDEPGITVDAALPVERIVAVVAAHPHRQ</sequence>
<keyword evidence="7 9" id="KW-0067">ATP-binding</keyword>